<dbReference type="Pfam" id="PF00300">
    <property type="entry name" value="His_Phos_1"/>
    <property type="match status" value="1"/>
</dbReference>
<dbReference type="InterPro" id="IPR029033">
    <property type="entry name" value="His_PPase_superfam"/>
</dbReference>
<organism evidence="6 7">
    <name type="scientific">Carpediemonas membranifera</name>
    <dbReference type="NCBI Taxonomy" id="201153"/>
    <lineage>
        <taxon>Eukaryota</taxon>
        <taxon>Metamonada</taxon>
        <taxon>Carpediemonas-like organisms</taxon>
        <taxon>Carpediemonas</taxon>
    </lineage>
</organism>
<evidence type="ECO:0000313" key="6">
    <source>
        <dbReference type="EMBL" id="KAG9395406.1"/>
    </source>
</evidence>
<dbReference type="InterPro" id="IPR005952">
    <property type="entry name" value="Phosphogly_mut1"/>
</dbReference>
<evidence type="ECO:0000256" key="2">
    <source>
        <dbReference type="ARBA" id="ARBA00012028"/>
    </source>
</evidence>
<dbReference type="InterPro" id="IPR013078">
    <property type="entry name" value="His_Pase_superF_clade-1"/>
</dbReference>
<gene>
    <name evidence="6" type="ORF">J8273_2973</name>
</gene>
<dbReference type="EMBL" id="JAHDYR010000011">
    <property type="protein sequence ID" value="KAG9395406.1"/>
    <property type="molecule type" value="Genomic_DNA"/>
</dbReference>
<evidence type="ECO:0000256" key="5">
    <source>
        <dbReference type="PIRSR" id="PIRSR613078-2"/>
    </source>
</evidence>
<dbReference type="OrthoDB" id="354304at2759"/>
<keyword evidence="3" id="KW-0324">Glycolysis</keyword>
<dbReference type="EC" id="5.4.2.11" evidence="2"/>
<proteinExistence type="inferred from homology"/>
<dbReference type="Proteomes" id="UP000717585">
    <property type="component" value="Unassembled WGS sequence"/>
</dbReference>
<feature type="binding site" evidence="5">
    <location>
        <position position="67"/>
    </location>
    <ligand>
        <name>substrate</name>
    </ligand>
</feature>
<dbReference type="PANTHER" id="PTHR11931">
    <property type="entry name" value="PHOSPHOGLYCERATE MUTASE"/>
    <property type="match status" value="1"/>
</dbReference>
<comment type="similarity">
    <text evidence="1">Belongs to the phosphoglycerate mutase family. BPG-dependent PGAM subfamily.</text>
</comment>
<evidence type="ECO:0000313" key="7">
    <source>
        <dbReference type="Proteomes" id="UP000717585"/>
    </source>
</evidence>
<dbReference type="PROSITE" id="PS00175">
    <property type="entry name" value="PG_MUTASE"/>
    <property type="match status" value="1"/>
</dbReference>
<dbReference type="SUPFAM" id="SSF53254">
    <property type="entry name" value="Phosphoglycerate mutase-like"/>
    <property type="match status" value="1"/>
</dbReference>
<accession>A0A8J6BZD1</accession>
<keyword evidence="4" id="KW-0413">Isomerase</keyword>
<dbReference type="InterPro" id="IPR001345">
    <property type="entry name" value="PG/BPGM_mutase_AS"/>
</dbReference>
<protein>
    <recommendedName>
        <fullName evidence="2">phosphoglycerate mutase (2,3-diphosphoglycerate-dependent)</fullName>
        <ecNumber evidence="2">5.4.2.11</ecNumber>
    </recommendedName>
</protein>
<dbReference type="GO" id="GO:0004619">
    <property type="term" value="F:phosphoglycerate mutase activity"/>
    <property type="evidence" value="ECO:0007669"/>
    <property type="project" value="UniProtKB-EC"/>
</dbReference>
<evidence type="ECO:0000256" key="4">
    <source>
        <dbReference type="ARBA" id="ARBA00023235"/>
    </source>
</evidence>
<comment type="caution">
    <text evidence="6">The sequence shown here is derived from an EMBL/GenBank/DDBJ whole genome shotgun (WGS) entry which is preliminary data.</text>
</comment>
<dbReference type="CDD" id="cd07067">
    <property type="entry name" value="HP_PGM_like"/>
    <property type="match status" value="1"/>
</dbReference>
<dbReference type="Gene3D" id="3.40.50.1240">
    <property type="entry name" value="Phosphoglycerate mutase-like"/>
    <property type="match status" value="1"/>
</dbReference>
<sequence length="216" mass="23991">MSETKETAKACRIYLMRHGETNLNAEKRFRGMTDCDLSARGFEQARLMGQKLKHVHFDYCICSPLIRAVHTAETVLSQNEASSVSPIVVPELTSMKYGDWEGRKEAEIAESEPERWAQFTNAIETVDFPGGESLAKLCARASAAVAEAVSKHQGNILVVTHQVVTRTLLCHYLNMPDARGYWRIGQETACLNLVDVTDGKTVVQAINISAEHDPIE</sequence>
<dbReference type="SMART" id="SM00855">
    <property type="entry name" value="PGAM"/>
    <property type="match status" value="1"/>
</dbReference>
<dbReference type="AlphaFoldDB" id="A0A8J6BZD1"/>
<feature type="binding site" evidence="5">
    <location>
        <begin position="17"/>
        <end position="24"/>
    </location>
    <ligand>
        <name>substrate</name>
    </ligand>
</feature>
<evidence type="ECO:0000256" key="3">
    <source>
        <dbReference type="ARBA" id="ARBA00023152"/>
    </source>
</evidence>
<name>A0A8J6BZD1_9EUKA</name>
<reference evidence="6" key="1">
    <citation type="submission" date="2021-05" db="EMBL/GenBank/DDBJ databases">
        <title>A free-living protist that lacks canonical eukaryotic 1 DNA replication and segregation systems.</title>
        <authorList>
            <person name="Salas-Leiva D.E."/>
            <person name="Tromer E.C."/>
            <person name="Curtis B.A."/>
            <person name="Jerlstrom-Hultqvist J."/>
            <person name="Kolisko M."/>
            <person name="Yi Z."/>
            <person name="Salas-Leiva J.S."/>
            <person name="Gallot-Lavallee L."/>
            <person name="Kops G.J.P.L."/>
            <person name="Archibald J.M."/>
            <person name="Simpson A.G.B."/>
            <person name="Roger A.J."/>
        </authorList>
    </citation>
    <scope>NUCLEOTIDE SEQUENCE</scope>
    <source>
        <strain evidence="6">BICM</strain>
    </source>
</reference>
<dbReference type="GO" id="GO:0006096">
    <property type="term" value="P:glycolytic process"/>
    <property type="evidence" value="ECO:0007669"/>
    <property type="project" value="UniProtKB-KW"/>
</dbReference>
<evidence type="ECO:0000256" key="1">
    <source>
        <dbReference type="ARBA" id="ARBA00006717"/>
    </source>
</evidence>
<keyword evidence="7" id="KW-1185">Reference proteome</keyword>